<dbReference type="InterPro" id="IPR036188">
    <property type="entry name" value="FAD/NAD-bd_sf"/>
</dbReference>
<dbReference type="PANTHER" id="PTHR42685:SF22">
    <property type="entry name" value="CONDITIONED MEDIUM FACTOR RECEPTOR 1"/>
    <property type="match status" value="1"/>
</dbReference>
<dbReference type="PRINTS" id="PR00411">
    <property type="entry name" value="PNDRDTASEI"/>
</dbReference>
<dbReference type="EMBL" id="AUZM01000048">
    <property type="protein sequence ID" value="ERT05839.1"/>
    <property type="molecule type" value="Genomic_DNA"/>
</dbReference>
<dbReference type="PANTHER" id="PTHR42685">
    <property type="entry name" value="GERANYLGERANYL DIPHOSPHATE REDUCTASE"/>
    <property type="match status" value="1"/>
</dbReference>
<dbReference type="OrthoDB" id="538871at2"/>
<gene>
    <name evidence="1" type="ORF">M595_4221</name>
</gene>
<dbReference type="AlphaFoldDB" id="U7QD90"/>
<dbReference type="SUPFAM" id="SSF51905">
    <property type="entry name" value="FAD/NAD(P)-binding domain"/>
    <property type="match status" value="1"/>
</dbReference>
<proteinExistence type="predicted"/>
<dbReference type="InterPro" id="IPR050407">
    <property type="entry name" value="Geranylgeranyl_reductase"/>
</dbReference>
<dbReference type="Gene3D" id="3.50.50.60">
    <property type="entry name" value="FAD/NAD(P)-binding domain"/>
    <property type="match status" value="1"/>
</dbReference>
<reference evidence="1 2" key="1">
    <citation type="journal article" date="2013" name="Front. Microbiol.">
        <title>Comparative genomic analyses of the cyanobacterium, Lyngbya aestuarii BL J, a powerful hydrogen producer.</title>
        <authorList>
            <person name="Kothari A."/>
            <person name="Vaughn M."/>
            <person name="Garcia-Pichel F."/>
        </authorList>
    </citation>
    <scope>NUCLEOTIDE SEQUENCE [LARGE SCALE GENOMIC DNA]</scope>
    <source>
        <strain evidence="1 2">BL J</strain>
    </source>
</reference>
<protein>
    <submittedName>
        <fullName evidence="1">FAD binding domain protein</fullName>
    </submittedName>
</protein>
<evidence type="ECO:0000313" key="2">
    <source>
        <dbReference type="Proteomes" id="UP000017127"/>
    </source>
</evidence>
<sequence>MRHFDVVVVGAGPSGGHCARQLAKSGKKVLLAEQHQTFAQNDFSSGAIPIETLKRYNLPSDVVGSLWQKIVIITTNIHQTWECDRPRGVVLNFAKLREFLAQEVQRQGSEVWMGHRYIQSDQENGKTIVEFKPYGNSETVKVSTQVLVDATGQIRAVMCPSKQQNLPYLTGTGTEYLIEVGSSDYQKYAQKLTFFLGHKWMPKGYSWIFPMEPNRLKIGSARLNRPHKIVEKTSSLRTYIELIINDYLQGISYKIIDVHGGVLKYCSGLQDTYYRNNVIAIGDAVSTVNMLGGEGIRHGIESAEIASRFIEAYLAGQQVDFSSYQQEMHKTYKKTWDWSERMGISKYLEYSDKLIDRGVSYLNQLSTEEILQVLFEYNFNPIYRRILPYLRYKLSAKIRNLIGQVRSSFTNINILKGVD</sequence>
<organism evidence="1 2">
    <name type="scientific">Lyngbya aestuarii BL J</name>
    <dbReference type="NCBI Taxonomy" id="1348334"/>
    <lineage>
        <taxon>Bacteria</taxon>
        <taxon>Bacillati</taxon>
        <taxon>Cyanobacteriota</taxon>
        <taxon>Cyanophyceae</taxon>
        <taxon>Oscillatoriophycideae</taxon>
        <taxon>Oscillatoriales</taxon>
        <taxon>Microcoleaceae</taxon>
        <taxon>Lyngbya</taxon>
    </lineage>
</organism>
<dbReference type="RefSeq" id="WP_023067955.1">
    <property type="nucleotide sequence ID" value="NZ_AUZM01000048.1"/>
</dbReference>
<dbReference type="Pfam" id="PF12831">
    <property type="entry name" value="FAD_oxidored"/>
    <property type="match status" value="1"/>
</dbReference>
<name>U7QD90_9CYAN</name>
<keyword evidence="2" id="KW-1185">Reference proteome</keyword>
<dbReference type="Proteomes" id="UP000017127">
    <property type="component" value="Unassembled WGS sequence"/>
</dbReference>
<accession>U7QD90</accession>
<comment type="caution">
    <text evidence="1">The sequence shown here is derived from an EMBL/GenBank/DDBJ whole genome shotgun (WGS) entry which is preliminary data.</text>
</comment>
<evidence type="ECO:0000313" key="1">
    <source>
        <dbReference type="EMBL" id="ERT05839.1"/>
    </source>
</evidence>